<keyword evidence="2" id="KW-1185">Reference proteome</keyword>
<reference evidence="1 2" key="1">
    <citation type="submission" date="2014-06" db="EMBL/GenBank/DDBJ databases">
        <authorList>
            <person name="Swart Estienne"/>
        </authorList>
    </citation>
    <scope>NUCLEOTIDE SEQUENCE [LARGE SCALE GENOMIC DNA]</scope>
    <source>
        <strain evidence="1 2">130c</strain>
    </source>
</reference>
<accession>A0A078B553</accession>
<dbReference type="PANTHER" id="PTHR10957">
    <property type="entry name" value="RAP1 GTPASE-GDP DISSOCIATION STIMULATOR 1"/>
    <property type="match status" value="1"/>
</dbReference>
<dbReference type="InParanoid" id="A0A078B553"/>
<dbReference type="SUPFAM" id="SSF48371">
    <property type="entry name" value="ARM repeat"/>
    <property type="match status" value="1"/>
</dbReference>
<dbReference type="AlphaFoldDB" id="A0A078B553"/>
<dbReference type="GO" id="GO:0005085">
    <property type="term" value="F:guanyl-nucleotide exchange factor activity"/>
    <property type="evidence" value="ECO:0007669"/>
    <property type="project" value="InterPro"/>
</dbReference>
<dbReference type="Gene3D" id="1.25.10.10">
    <property type="entry name" value="Leucine-rich Repeat Variant"/>
    <property type="match status" value="2"/>
</dbReference>
<name>A0A078B553_STYLE</name>
<dbReference type="Proteomes" id="UP000039865">
    <property type="component" value="Unassembled WGS sequence"/>
</dbReference>
<dbReference type="InterPro" id="IPR040144">
    <property type="entry name" value="RAP1GDS1"/>
</dbReference>
<gene>
    <name evidence="1" type="primary">Contig1310.g1437</name>
    <name evidence="1" type="ORF">STYLEM_18790</name>
</gene>
<protein>
    <submittedName>
        <fullName evidence="1">Cation channel family protein</fullName>
    </submittedName>
</protein>
<evidence type="ECO:0000313" key="2">
    <source>
        <dbReference type="Proteomes" id="UP000039865"/>
    </source>
</evidence>
<dbReference type="InterPro" id="IPR016024">
    <property type="entry name" value="ARM-type_fold"/>
</dbReference>
<organism evidence="1 2">
    <name type="scientific">Stylonychia lemnae</name>
    <name type="common">Ciliate</name>
    <dbReference type="NCBI Taxonomy" id="5949"/>
    <lineage>
        <taxon>Eukaryota</taxon>
        <taxon>Sar</taxon>
        <taxon>Alveolata</taxon>
        <taxon>Ciliophora</taxon>
        <taxon>Intramacronucleata</taxon>
        <taxon>Spirotrichea</taxon>
        <taxon>Stichotrichia</taxon>
        <taxon>Sporadotrichida</taxon>
        <taxon>Oxytrichidae</taxon>
        <taxon>Stylonychinae</taxon>
        <taxon>Stylonychia</taxon>
    </lineage>
</organism>
<dbReference type="EMBL" id="CCKQ01017756">
    <property type="protein sequence ID" value="CDW89655.1"/>
    <property type="molecule type" value="Genomic_DNA"/>
</dbReference>
<proteinExistence type="predicted"/>
<dbReference type="InterPro" id="IPR011989">
    <property type="entry name" value="ARM-like"/>
</dbReference>
<evidence type="ECO:0000313" key="1">
    <source>
        <dbReference type="EMBL" id="CDW89655.1"/>
    </source>
</evidence>
<dbReference type="OrthoDB" id="292046at2759"/>
<sequence>MNILANWILTNSASENLTLVCSLILLLMQKLGFNHQFQINHVFEEEIDFQEIQSEQFEQDNTEYKQHVQEKEELSKLLSSSLASAILSLFVSLLNKQSPIKYKSFLVVLIKASSHLMVNDNFRRSYRKQGAIKNMIKLIKDILTSIQNQEKQLSPNESSEYIDLISYIIDFFGKFVHDNKKNREYFILKGGVSLCSKFIDKTFPIFYNNDKLIKSCCSVLGNIAVSNDNKIMLWVLGSIPHLIKIVTDDIKDKQESQTRAYERAEYGFYALWKASIDCEDVQEELMKSKFIDIALQIVQKYSSNINLIAFSLAIIRRLASNPKYKDEIAKNFLLTLMTFIKIFLETQQNQTNQTLSYHHKLGVAFIYKEILGCLGVLAVEDKHKQEITDNQGIELVIMSAMLNINKPKIIKTALGCLINLATTVENKQALSKDASFYQLLYTVLEQYDQMTPMIDYSLRLILNTADNKISYQNYISGSIFKKSLLFMEKHKKNANIVWSSIQILRLLCNSGKISITKQFQNRQGIEEIHEGI</sequence>